<dbReference type="RefSeq" id="WP_116412946.1">
    <property type="nucleotide sequence ID" value="NZ_NBXB01000045.1"/>
</dbReference>
<comment type="caution">
    <text evidence="1">The sequence shown here is derived from an EMBL/GenBank/DDBJ whole genome shotgun (WGS) entry which is preliminary data.</text>
</comment>
<evidence type="ECO:0008006" key="3">
    <source>
        <dbReference type="Google" id="ProtNLM"/>
    </source>
</evidence>
<gene>
    <name evidence="1" type="ORF">B7R22_17225</name>
</gene>
<proteinExistence type="predicted"/>
<organism evidence="1 2">
    <name type="scientific">Subtercola boreus</name>
    <dbReference type="NCBI Taxonomy" id="120213"/>
    <lineage>
        <taxon>Bacteria</taxon>
        <taxon>Bacillati</taxon>
        <taxon>Actinomycetota</taxon>
        <taxon>Actinomycetes</taxon>
        <taxon>Micrococcales</taxon>
        <taxon>Microbacteriaceae</taxon>
        <taxon>Subtercola</taxon>
    </lineage>
</organism>
<dbReference type="EMBL" id="NBXB01000045">
    <property type="protein sequence ID" value="RFA12170.1"/>
    <property type="molecule type" value="Genomic_DNA"/>
</dbReference>
<evidence type="ECO:0000313" key="2">
    <source>
        <dbReference type="Proteomes" id="UP000256541"/>
    </source>
</evidence>
<dbReference type="Proteomes" id="UP000256541">
    <property type="component" value="Unassembled WGS sequence"/>
</dbReference>
<accession>A0A3E0VRI0</accession>
<evidence type="ECO:0000313" key="1">
    <source>
        <dbReference type="EMBL" id="RFA12170.1"/>
    </source>
</evidence>
<protein>
    <recommendedName>
        <fullName evidence="3">Minor tail protein</fullName>
    </recommendedName>
</protein>
<dbReference type="OrthoDB" id="3231936at2"/>
<reference evidence="1 2" key="1">
    <citation type="submission" date="2017-04" db="EMBL/GenBank/DDBJ databases">
        <title>Comparative genome analysis of Subtercola boreus.</title>
        <authorList>
            <person name="Cho Y.-J."/>
            <person name="Cho A."/>
            <person name="Kim O.-S."/>
            <person name="Lee J.-I."/>
        </authorList>
    </citation>
    <scope>NUCLEOTIDE SEQUENCE [LARGE SCALE GENOMIC DNA]</scope>
    <source>
        <strain evidence="1 2">P27479</strain>
    </source>
</reference>
<dbReference type="AlphaFoldDB" id="A0A3E0VRI0"/>
<name>A0A3E0VRI0_9MICO</name>
<sequence length="381" mass="42522">MLLWTYWIVDTRTGQRVLQVTPSGCSWSRQLNIKASGSAVFDLADADNAALGFRSLTRKWARTLVVCWNEQIVYTGIITKSTYTWSSRRLVVEYSDFRAIIARRTTLGENGYTNTEEGSHAPIGSEDPANRYSLSTIIAYELRLLLEGPTSNYGLPFNRPSYNLAVHDGDAWRDYFDYNLPWLNIVVDELTNAENGPDVDYPGSWDANERLQWDARIGTPGQPNLAGTTWWWDLDAEEPGLFDLVIVEDAINQTNAVTVAGAGAELKRRYAVAREDSDLPALERMISYGTEDQVEALQSHANAHLAAYRLPTEEWSFWISADGTPSVGQLTLGDTLAIWSSGDPYIPDGLHQLRLVRFSGDMSTQIEITVQRIGGLEDGSD</sequence>